<evidence type="ECO:0000256" key="6">
    <source>
        <dbReference type="SAM" id="MobiDB-lite"/>
    </source>
</evidence>
<dbReference type="PANTHER" id="PTHR34478:SF2">
    <property type="entry name" value="MEMBRANE PROTEIN"/>
    <property type="match status" value="1"/>
</dbReference>
<proteinExistence type="inferred from homology"/>
<evidence type="ECO:0000256" key="2">
    <source>
        <dbReference type="ARBA" id="ARBA00008854"/>
    </source>
</evidence>
<evidence type="ECO:0008006" key="9">
    <source>
        <dbReference type="Google" id="ProtNLM"/>
    </source>
</evidence>
<keyword evidence="4" id="KW-1133">Transmembrane helix</keyword>
<dbReference type="Pfam" id="PF04011">
    <property type="entry name" value="LemA"/>
    <property type="match status" value="1"/>
</dbReference>
<feature type="region of interest" description="Disordered" evidence="6">
    <location>
        <begin position="173"/>
        <end position="192"/>
    </location>
</feature>
<dbReference type="InterPro" id="IPR007156">
    <property type="entry name" value="MamQ_LemA"/>
</dbReference>
<evidence type="ECO:0000256" key="1">
    <source>
        <dbReference type="ARBA" id="ARBA00004167"/>
    </source>
</evidence>
<keyword evidence="5" id="KW-0472">Membrane</keyword>
<evidence type="ECO:0000256" key="4">
    <source>
        <dbReference type="ARBA" id="ARBA00022989"/>
    </source>
</evidence>
<organism evidence="7 8">
    <name type="scientific">Vibrio genomosp. F10 str. ZF-129</name>
    <dbReference type="NCBI Taxonomy" id="1187848"/>
    <lineage>
        <taxon>Bacteria</taxon>
        <taxon>Pseudomonadati</taxon>
        <taxon>Pseudomonadota</taxon>
        <taxon>Gammaproteobacteria</taxon>
        <taxon>Vibrionales</taxon>
        <taxon>Vibrionaceae</taxon>
        <taxon>Vibrio</taxon>
    </lineage>
</organism>
<dbReference type="eggNOG" id="COG1704">
    <property type="taxonomic scope" value="Bacteria"/>
</dbReference>
<dbReference type="Gene3D" id="1.20.1440.20">
    <property type="entry name" value="LemA-like domain"/>
    <property type="match status" value="1"/>
</dbReference>
<comment type="subcellular location">
    <subcellularLocation>
        <location evidence="1">Membrane</location>
        <topology evidence="1">Single-pass membrane protein</topology>
    </subcellularLocation>
</comment>
<evidence type="ECO:0000313" key="7">
    <source>
        <dbReference type="EMBL" id="OEE37295.1"/>
    </source>
</evidence>
<gene>
    <name evidence="7" type="ORF">A1QO_04105</name>
</gene>
<comment type="similarity">
    <text evidence="2">Belongs to the LemA family.</text>
</comment>
<accession>A0A1E5BIL6</accession>
<dbReference type="GO" id="GO:0016020">
    <property type="term" value="C:membrane"/>
    <property type="evidence" value="ECO:0007669"/>
    <property type="project" value="UniProtKB-SubCell"/>
</dbReference>
<dbReference type="PANTHER" id="PTHR34478">
    <property type="entry name" value="PROTEIN LEMA"/>
    <property type="match status" value="1"/>
</dbReference>
<dbReference type="InterPro" id="IPR023353">
    <property type="entry name" value="LemA-like_dom_sf"/>
</dbReference>
<dbReference type="STRING" id="1187848.A1QO_04105"/>
<feature type="compositionally biased region" description="Polar residues" evidence="6">
    <location>
        <begin position="182"/>
        <end position="192"/>
    </location>
</feature>
<sequence length="192" mass="21493">MTTFIILGFLVGFVVIYIHNGLISRHISVKQAWADVITQERQKSKIIPPLTSAVKEYEEFESSLMKDISKLRSALLNIENKSTEVDLGTLQDIEVLTSMVSSGFKATVEEYPQLKTDTVLNKLMSEISIQEDNVGSSIRLYNSNVAIFNTHRSIFPNNLVNRFVSKLAESQSFESSEHETSLGFSPNSKGDN</sequence>
<protein>
    <recommendedName>
        <fullName evidence="9">LemA family protein</fullName>
    </recommendedName>
</protein>
<reference evidence="7 8" key="1">
    <citation type="journal article" date="2012" name="Science">
        <title>Ecological populations of bacteria act as socially cohesive units of antibiotic production and resistance.</title>
        <authorList>
            <person name="Cordero O.X."/>
            <person name="Wildschutte H."/>
            <person name="Kirkup B."/>
            <person name="Proehl S."/>
            <person name="Ngo L."/>
            <person name="Hussain F."/>
            <person name="Le Roux F."/>
            <person name="Mincer T."/>
            <person name="Polz M.F."/>
        </authorList>
    </citation>
    <scope>NUCLEOTIDE SEQUENCE [LARGE SCALE GENOMIC DNA]</scope>
    <source>
        <strain evidence="7 8">ZF-129</strain>
    </source>
</reference>
<dbReference type="AlphaFoldDB" id="A0A1E5BIL6"/>
<name>A0A1E5BIL6_9VIBR</name>
<dbReference type="Proteomes" id="UP000094741">
    <property type="component" value="Unassembled WGS sequence"/>
</dbReference>
<evidence type="ECO:0000256" key="5">
    <source>
        <dbReference type="ARBA" id="ARBA00023136"/>
    </source>
</evidence>
<comment type="caution">
    <text evidence="7">The sequence shown here is derived from an EMBL/GenBank/DDBJ whole genome shotgun (WGS) entry which is preliminary data.</text>
</comment>
<evidence type="ECO:0000256" key="3">
    <source>
        <dbReference type="ARBA" id="ARBA00022692"/>
    </source>
</evidence>
<dbReference type="OrthoDB" id="9804152at2"/>
<dbReference type="RefSeq" id="WP_017041774.1">
    <property type="nucleotide sequence ID" value="NZ_AJYQ02000020.1"/>
</dbReference>
<dbReference type="EMBL" id="AJYQ02000020">
    <property type="protein sequence ID" value="OEE37295.1"/>
    <property type="molecule type" value="Genomic_DNA"/>
</dbReference>
<evidence type="ECO:0000313" key="8">
    <source>
        <dbReference type="Proteomes" id="UP000094741"/>
    </source>
</evidence>
<dbReference type="SUPFAM" id="SSF140478">
    <property type="entry name" value="LemA-like"/>
    <property type="match status" value="1"/>
</dbReference>
<keyword evidence="3" id="KW-0812">Transmembrane</keyword>